<dbReference type="Proteomes" id="UP000245076">
    <property type="component" value="Unassembled WGS sequence"/>
</dbReference>
<keyword evidence="2" id="KW-1185">Reference proteome</keyword>
<organism evidence="1 2">
    <name type="scientific">Leptospira johnsonii</name>
    <dbReference type="NCBI Taxonomy" id="1917820"/>
    <lineage>
        <taxon>Bacteria</taxon>
        <taxon>Pseudomonadati</taxon>
        <taxon>Spirochaetota</taxon>
        <taxon>Spirochaetia</taxon>
        <taxon>Leptospirales</taxon>
        <taxon>Leptospiraceae</taxon>
        <taxon>Leptospira</taxon>
    </lineage>
</organism>
<name>A0A2P2D7L5_9LEPT</name>
<gene>
    <name evidence="1" type="ORF">LPTSP1_36470</name>
</gene>
<protein>
    <submittedName>
        <fullName evidence="1">Uncharacterized protein</fullName>
    </submittedName>
</protein>
<sequence>MPNGILQVDNFTRYDVLKKEACHFGEFENGKGKQCFCDNTGEPLNYKRRQYWFAASADHCQPSEFLKRWIAHIERLIHDTGMSYSTPASDPAVIQFMRAFEGSEFSP</sequence>
<evidence type="ECO:0000313" key="2">
    <source>
        <dbReference type="Proteomes" id="UP000245076"/>
    </source>
</evidence>
<proteinExistence type="predicted"/>
<dbReference type="AlphaFoldDB" id="A0A2P2D7L5"/>
<accession>A0A2P2D7L5</accession>
<comment type="caution">
    <text evidence="1">The sequence shown here is derived from an EMBL/GenBank/DDBJ whole genome shotgun (WGS) entry which is preliminary data.</text>
</comment>
<evidence type="ECO:0000313" key="1">
    <source>
        <dbReference type="EMBL" id="GBF40629.1"/>
    </source>
</evidence>
<reference evidence="1 2" key="1">
    <citation type="submission" date="2018-02" db="EMBL/GenBank/DDBJ databases">
        <title>Novel Leptospira species isolated from soil and water in Japan.</title>
        <authorList>
            <person name="Nakao R."/>
            <person name="Masuzawa T."/>
        </authorList>
    </citation>
    <scope>NUCLEOTIDE SEQUENCE [LARGE SCALE GENOMIC DNA]</scope>
    <source>
        <strain evidence="1 2">E8</strain>
    </source>
</reference>
<dbReference type="EMBL" id="BFAY01000012">
    <property type="protein sequence ID" value="GBF40629.1"/>
    <property type="molecule type" value="Genomic_DNA"/>
</dbReference>